<dbReference type="OrthoDB" id="9970474at2759"/>
<accession>A0A0K9PCV0</accession>
<dbReference type="PANTHER" id="PTHR35467">
    <property type="match status" value="1"/>
</dbReference>
<dbReference type="Gene3D" id="2.40.400.10">
    <property type="entry name" value="Acetoacetate decarboxylase-like"/>
    <property type="match status" value="1"/>
</dbReference>
<dbReference type="PANTHER" id="PTHR35467:SF2">
    <property type="entry name" value="PROTEIN NEOXANTHIN-DEFICIENT 1"/>
    <property type="match status" value="1"/>
</dbReference>
<protein>
    <submittedName>
        <fullName evidence="1">Acetoacetate decarboxylase</fullName>
    </submittedName>
</protein>
<dbReference type="InterPro" id="IPR039343">
    <property type="entry name" value="NDX1-like"/>
</dbReference>
<dbReference type="STRING" id="29655.A0A0K9PCV0"/>
<dbReference type="Proteomes" id="UP000036987">
    <property type="component" value="Unassembled WGS sequence"/>
</dbReference>
<dbReference type="AlphaFoldDB" id="A0A0K9PCV0"/>
<dbReference type="GO" id="GO:0016123">
    <property type="term" value="P:xanthophyll biosynthetic process"/>
    <property type="evidence" value="ECO:0000318"/>
    <property type="project" value="GO_Central"/>
</dbReference>
<comment type="caution">
    <text evidence="1">The sequence shown here is derived from an EMBL/GenBank/DDBJ whole genome shotgun (WGS) entry which is preliminary data.</text>
</comment>
<organism evidence="1 2">
    <name type="scientific">Zostera marina</name>
    <name type="common">Eelgrass</name>
    <dbReference type="NCBI Taxonomy" id="29655"/>
    <lineage>
        <taxon>Eukaryota</taxon>
        <taxon>Viridiplantae</taxon>
        <taxon>Streptophyta</taxon>
        <taxon>Embryophyta</taxon>
        <taxon>Tracheophyta</taxon>
        <taxon>Spermatophyta</taxon>
        <taxon>Magnoliopsida</taxon>
        <taxon>Liliopsida</taxon>
        <taxon>Zosteraceae</taxon>
        <taxon>Zostera</taxon>
    </lineage>
</organism>
<name>A0A0K9PCV0_ZOSMR</name>
<reference evidence="2" key="1">
    <citation type="journal article" date="2016" name="Nature">
        <title>The genome of the seagrass Zostera marina reveals angiosperm adaptation to the sea.</title>
        <authorList>
            <person name="Olsen J.L."/>
            <person name="Rouze P."/>
            <person name="Verhelst B."/>
            <person name="Lin Y.-C."/>
            <person name="Bayer T."/>
            <person name="Collen J."/>
            <person name="Dattolo E."/>
            <person name="De Paoli E."/>
            <person name="Dittami S."/>
            <person name="Maumus F."/>
            <person name="Michel G."/>
            <person name="Kersting A."/>
            <person name="Lauritano C."/>
            <person name="Lohaus R."/>
            <person name="Toepel M."/>
            <person name="Tonon T."/>
            <person name="Vanneste K."/>
            <person name="Amirebrahimi M."/>
            <person name="Brakel J."/>
            <person name="Bostroem C."/>
            <person name="Chovatia M."/>
            <person name="Grimwood J."/>
            <person name="Jenkins J.W."/>
            <person name="Jueterbock A."/>
            <person name="Mraz A."/>
            <person name="Stam W.T."/>
            <person name="Tice H."/>
            <person name="Bornberg-Bauer E."/>
            <person name="Green P.J."/>
            <person name="Pearson G.A."/>
            <person name="Procaccini G."/>
            <person name="Duarte C.M."/>
            <person name="Schmutz J."/>
            <person name="Reusch T.B.H."/>
            <person name="Van de Peer Y."/>
        </authorList>
    </citation>
    <scope>NUCLEOTIDE SEQUENCE [LARGE SCALE GENOMIC DNA]</scope>
    <source>
        <strain evidence="2">cv. Finnish</strain>
    </source>
</reference>
<dbReference type="EMBL" id="LFYR01000981">
    <property type="protein sequence ID" value="KMZ66040.1"/>
    <property type="molecule type" value="Genomic_DNA"/>
</dbReference>
<evidence type="ECO:0000313" key="2">
    <source>
        <dbReference type="Proteomes" id="UP000036987"/>
    </source>
</evidence>
<dbReference type="OMA" id="VRPAKIW"/>
<gene>
    <name evidence="1" type="ORF">ZOSMA_2G00510</name>
</gene>
<proteinExistence type="predicted"/>
<dbReference type="InterPro" id="IPR023375">
    <property type="entry name" value="ADC_dom_sf"/>
</dbReference>
<sequence>MEKWRRTSSNYGSGPPWVFRGSALYQFHLVKSEIARAFIPKELKLVEAFGYTLGGIFLAHYNNSPAGMFDELVLIPGIVWNPPTSCAWAGRVLVSNQEACTHGRKEIGLPSQVAMFSKRSNKIINKPLNQSSGSSKSIHELELGSIFDNHDSIEITELVGSTEAVFCNISLSSSALESNSNNKWTGPKIRMSLPSYSGKTKHNHNLLKYSCQIQCRVQKVETTKITCSNAAANQAGHFEDQKSESDIDISTEWNRCISVLLSKPILALKFNMLKMEVHAPSVVIPHISEKLDSKKDSTS</sequence>
<keyword evidence="2" id="KW-1185">Reference proteome</keyword>
<evidence type="ECO:0000313" key="1">
    <source>
        <dbReference type="EMBL" id="KMZ66040.1"/>
    </source>
</evidence>
<dbReference type="SUPFAM" id="SSF160104">
    <property type="entry name" value="Acetoacetate decarboxylase-like"/>
    <property type="match status" value="1"/>
</dbReference>